<evidence type="ECO:0000256" key="9">
    <source>
        <dbReference type="ARBA" id="ARBA00018810"/>
    </source>
</evidence>
<comment type="similarity">
    <text evidence="5">Belongs to the Nudix hydrolase family. DIPP subfamily.</text>
</comment>
<dbReference type="PROSITE" id="PS01278">
    <property type="entry name" value="MTTASE_RADICAL"/>
    <property type="match status" value="1"/>
</dbReference>
<evidence type="ECO:0000256" key="18">
    <source>
        <dbReference type="ARBA" id="ARBA00023004"/>
    </source>
</evidence>
<evidence type="ECO:0000256" key="14">
    <source>
        <dbReference type="ARBA" id="ARBA00022694"/>
    </source>
</evidence>
<evidence type="ECO:0000313" key="29">
    <source>
        <dbReference type="Proteomes" id="UP000494206"/>
    </source>
</evidence>
<evidence type="ECO:0000256" key="15">
    <source>
        <dbReference type="ARBA" id="ARBA00022723"/>
    </source>
</evidence>
<dbReference type="InterPro" id="IPR013848">
    <property type="entry name" value="Methylthiotransferase_N"/>
</dbReference>
<dbReference type="SUPFAM" id="SSF55811">
    <property type="entry name" value="Nudix"/>
    <property type="match status" value="1"/>
</dbReference>
<name>A0A8S1F832_9PELO</name>
<dbReference type="PRINTS" id="PR00502">
    <property type="entry name" value="NUDIXFAMILY"/>
</dbReference>
<keyword evidence="11" id="KW-0963">Cytoplasm</keyword>
<evidence type="ECO:0000256" key="4">
    <source>
        <dbReference type="ARBA" id="ARBA00004496"/>
    </source>
</evidence>
<keyword evidence="14" id="KW-0819">tRNA processing</keyword>
<evidence type="ECO:0000259" key="26">
    <source>
        <dbReference type="PROSITE" id="PS51462"/>
    </source>
</evidence>
<comment type="subcellular location">
    <subcellularLocation>
        <location evidence="4">Cytoplasm</location>
    </subcellularLocation>
</comment>
<dbReference type="SMART" id="SM00729">
    <property type="entry name" value="Elp3"/>
    <property type="match status" value="1"/>
</dbReference>
<dbReference type="InterPro" id="IPR058240">
    <property type="entry name" value="rSAM_sf"/>
</dbReference>
<dbReference type="InterPro" id="IPR006638">
    <property type="entry name" value="Elp3/MiaA/NifB-like_rSAM"/>
</dbReference>
<evidence type="ECO:0000256" key="6">
    <source>
        <dbReference type="ARBA" id="ARBA00008616"/>
    </source>
</evidence>
<comment type="cofactor">
    <cofactor evidence="2">
        <name>[4Fe-4S] cluster</name>
        <dbReference type="ChEBI" id="CHEBI:49883"/>
    </cofactor>
</comment>
<evidence type="ECO:0000256" key="20">
    <source>
        <dbReference type="ARBA" id="ARBA00031213"/>
    </source>
</evidence>
<dbReference type="PANTHER" id="PTHR11918">
    <property type="entry name" value="RADICAL SAM PROTEINS"/>
    <property type="match status" value="1"/>
</dbReference>
<evidence type="ECO:0000256" key="12">
    <source>
        <dbReference type="ARBA" id="ARBA00022679"/>
    </source>
</evidence>
<dbReference type="GO" id="GO:0051539">
    <property type="term" value="F:4 iron, 4 sulfur cluster binding"/>
    <property type="evidence" value="ECO:0007669"/>
    <property type="project" value="UniProtKB-KW"/>
</dbReference>
<dbReference type="Gene3D" id="3.40.50.12160">
    <property type="entry name" value="Methylthiotransferase, N-terminal domain"/>
    <property type="match status" value="1"/>
</dbReference>
<feature type="domain" description="TRAM" evidence="24">
    <location>
        <begin position="410"/>
        <end position="473"/>
    </location>
</feature>
<comment type="catalytic activity">
    <reaction evidence="22">
        <text>N(6)-L-threonylcarbamoyladenosine(37) in tRNA + (sulfur carrier)-SH + AH2 + 2 S-adenosyl-L-methionine = 2-methylsulfanyl-N(6)-L-threonylcarbamoyladenosine(37) in tRNA + (sulfur carrier)-H + 5'-deoxyadenosine + L-methionine + A + S-adenosyl-L-homocysteine + 2 H(+)</text>
        <dbReference type="Rhea" id="RHEA:37075"/>
        <dbReference type="Rhea" id="RHEA-COMP:10163"/>
        <dbReference type="Rhea" id="RHEA-COMP:11092"/>
        <dbReference type="Rhea" id="RHEA-COMP:14737"/>
        <dbReference type="Rhea" id="RHEA-COMP:14739"/>
        <dbReference type="ChEBI" id="CHEBI:13193"/>
        <dbReference type="ChEBI" id="CHEBI:15378"/>
        <dbReference type="ChEBI" id="CHEBI:17319"/>
        <dbReference type="ChEBI" id="CHEBI:17499"/>
        <dbReference type="ChEBI" id="CHEBI:29917"/>
        <dbReference type="ChEBI" id="CHEBI:57844"/>
        <dbReference type="ChEBI" id="CHEBI:57856"/>
        <dbReference type="ChEBI" id="CHEBI:59789"/>
        <dbReference type="ChEBI" id="CHEBI:64428"/>
        <dbReference type="ChEBI" id="CHEBI:74418"/>
        <dbReference type="ChEBI" id="CHEBI:74420"/>
        <dbReference type="EC" id="2.8.4.5"/>
    </reaction>
</comment>
<dbReference type="NCBIfam" id="TIGR01578">
    <property type="entry name" value="MiaB-like-B"/>
    <property type="match status" value="1"/>
</dbReference>
<dbReference type="NCBIfam" id="TIGR00089">
    <property type="entry name" value="MiaB/RimO family radical SAM methylthiotransferase"/>
    <property type="match status" value="1"/>
</dbReference>
<dbReference type="InterPro" id="IPR007197">
    <property type="entry name" value="rSAM"/>
</dbReference>
<evidence type="ECO:0000256" key="5">
    <source>
        <dbReference type="ARBA" id="ARBA00008266"/>
    </source>
</evidence>
<dbReference type="CDD" id="cd01335">
    <property type="entry name" value="Radical_SAM"/>
    <property type="match status" value="1"/>
</dbReference>
<dbReference type="FunFam" id="3.80.30.20:FF:000002">
    <property type="entry name" value="threonylcarbamoyladenosine tRNA methylthiotransferase isoform X2"/>
    <property type="match status" value="1"/>
</dbReference>
<gene>
    <name evidence="28" type="ORF">CBOVIS_LOCUS9844</name>
</gene>
<feature type="domain" description="Nudix hydrolase" evidence="26">
    <location>
        <begin position="523"/>
        <end position="649"/>
    </location>
</feature>
<dbReference type="CDD" id="cd04666">
    <property type="entry name" value="NUDIX_DIPP2_like_Nudt4"/>
    <property type="match status" value="1"/>
</dbReference>
<dbReference type="InterPro" id="IPR015797">
    <property type="entry name" value="NUDIX_hydrolase-like_dom_sf"/>
</dbReference>
<evidence type="ECO:0000256" key="16">
    <source>
        <dbReference type="ARBA" id="ARBA00022801"/>
    </source>
</evidence>
<dbReference type="GO" id="GO:0008486">
    <property type="term" value="F:diphosphoinositol-polyphosphate diphosphatase activity"/>
    <property type="evidence" value="ECO:0007669"/>
    <property type="project" value="UniProtKB-EC"/>
</dbReference>
<dbReference type="PROSITE" id="PS51462">
    <property type="entry name" value="NUDIX"/>
    <property type="match status" value="1"/>
</dbReference>
<dbReference type="PROSITE" id="PS51449">
    <property type="entry name" value="MTTASE_N"/>
    <property type="match status" value="1"/>
</dbReference>
<evidence type="ECO:0000256" key="3">
    <source>
        <dbReference type="ARBA" id="ARBA00002399"/>
    </source>
</evidence>
<dbReference type="EMBL" id="CADEPM010000006">
    <property type="protein sequence ID" value="CAB3408006.1"/>
    <property type="molecule type" value="Genomic_DNA"/>
</dbReference>
<dbReference type="InterPro" id="IPR047198">
    <property type="entry name" value="DDP-like_NUDIX"/>
</dbReference>
<organism evidence="28 29">
    <name type="scientific">Caenorhabditis bovis</name>
    <dbReference type="NCBI Taxonomy" id="2654633"/>
    <lineage>
        <taxon>Eukaryota</taxon>
        <taxon>Metazoa</taxon>
        <taxon>Ecdysozoa</taxon>
        <taxon>Nematoda</taxon>
        <taxon>Chromadorea</taxon>
        <taxon>Rhabditida</taxon>
        <taxon>Rhabditina</taxon>
        <taxon>Rhabditomorpha</taxon>
        <taxon>Rhabditoidea</taxon>
        <taxon>Rhabditidae</taxon>
        <taxon>Peloderinae</taxon>
        <taxon>Caenorhabditis</taxon>
    </lineage>
</organism>
<dbReference type="PANTHER" id="PTHR11918:SF45">
    <property type="entry name" value="THREONYLCARBAMOYLADENOSINE TRNA METHYLTHIOTRANSFERASE"/>
    <property type="match status" value="1"/>
</dbReference>
<dbReference type="Proteomes" id="UP000494206">
    <property type="component" value="Unassembled WGS sequence"/>
</dbReference>
<dbReference type="Pfam" id="PF00919">
    <property type="entry name" value="UPF0004"/>
    <property type="match status" value="1"/>
</dbReference>
<comment type="caution">
    <text evidence="28">The sequence shown here is derived from an EMBL/GenBank/DDBJ whole genome shotgun (WGS) entry which is preliminary data.</text>
</comment>
<dbReference type="Pfam" id="PF00293">
    <property type="entry name" value="NUDIX"/>
    <property type="match status" value="1"/>
</dbReference>
<comment type="similarity">
    <text evidence="6">Belongs to the methylthiotransferase family. CDKAL1 subfamily.</text>
</comment>
<dbReference type="InterPro" id="IPR038135">
    <property type="entry name" value="Methylthiotransferase_N_sf"/>
</dbReference>
<accession>A0A8S1F832</accession>
<evidence type="ECO:0000256" key="22">
    <source>
        <dbReference type="ARBA" id="ARBA00051661"/>
    </source>
</evidence>
<dbReference type="PROSITE" id="PS50926">
    <property type="entry name" value="TRAM"/>
    <property type="match status" value="1"/>
</dbReference>
<dbReference type="Gene3D" id="3.80.30.20">
    <property type="entry name" value="tm_1862 like domain"/>
    <property type="match status" value="1"/>
</dbReference>
<evidence type="ECO:0000259" key="24">
    <source>
        <dbReference type="PROSITE" id="PS50926"/>
    </source>
</evidence>
<dbReference type="GO" id="GO:0046872">
    <property type="term" value="F:metal ion binding"/>
    <property type="evidence" value="ECO:0007669"/>
    <property type="project" value="UniProtKB-KW"/>
</dbReference>
<keyword evidence="15" id="KW-0479">Metal-binding</keyword>
<keyword evidence="13" id="KW-0949">S-adenosyl-L-methionine</keyword>
<keyword evidence="18" id="KW-0408">Iron</keyword>
<feature type="domain" description="Radical SAM core" evidence="27">
    <location>
        <begin position="177"/>
        <end position="409"/>
    </location>
</feature>
<evidence type="ECO:0000259" key="27">
    <source>
        <dbReference type="PROSITE" id="PS51918"/>
    </source>
</evidence>
<dbReference type="InterPro" id="IPR020084">
    <property type="entry name" value="NUDIX_hydrolase_CS"/>
</dbReference>
<evidence type="ECO:0000256" key="10">
    <source>
        <dbReference type="ARBA" id="ARBA00022485"/>
    </source>
</evidence>
<dbReference type="InterPro" id="IPR006466">
    <property type="entry name" value="MiaB-like_arc_euk"/>
</dbReference>
<dbReference type="GO" id="GO:0005783">
    <property type="term" value="C:endoplasmic reticulum"/>
    <property type="evidence" value="ECO:0007669"/>
    <property type="project" value="TreeGrafter"/>
</dbReference>
<evidence type="ECO:0000256" key="2">
    <source>
        <dbReference type="ARBA" id="ARBA00001966"/>
    </source>
</evidence>
<dbReference type="InterPro" id="IPR002792">
    <property type="entry name" value="TRAM_dom"/>
</dbReference>
<keyword evidence="29" id="KW-1185">Reference proteome</keyword>
<evidence type="ECO:0000256" key="23">
    <source>
        <dbReference type="ARBA" id="ARBA00076644"/>
    </source>
</evidence>
<evidence type="ECO:0000256" key="21">
    <source>
        <dbReference type="ARBA" id="ARBA00033994"/>
    </source>
</evidence>
<keyword evidence="10" id="KW-0004">4Fe-4S</keyword>
<evidence type="ECO:0000256" key="19">
    <source>
        <dbReference type="ARBA" id="ARBA00023014"/>
    </source>
</evidence>
<dbReference type="InterPro" id="IPR020612">
    <property type="entry name" value="Methylthiotransferase_CS"/>
</dbReference>
<dbReference type="GO" id="GO:0035598">
    <property type="term" value="F:tRNA (N(6)-L-threonylcarbamoyladenosine(37)-C(2))-methylthiotransferase activity"/>
    <property type="evidence" value="ECO:0007669"/>
    <property type="project" value="UniProtKB-EC"/>
</dbReference>
<keyword evidence="16" id="KW-0378">Hydrolase</keyword>
<evidence type="ECO:0000256" key="11">
    <source>
        <dbReference type="ARBA" id="ARBA00022490"/>
    </source>
</evidence>
<keyword evidence="19" id="KW-0411">Iron-sulfur</keyword>
<dbReference type="SFLD" id="SFLDS00029">
    <property type="entry name" value="Radical_SAM"/>
    <property type="match status" value="1"/>
</dbReference>
<dbReference type="OrthoDB" id="1730074at2759"/>
<dbReference type="EC" id="2.8.4.5" evidence="8"/>
<dbReference type="PROSITE" id="PS51918">
    <property type="entry name" value="RADICAL_SAM"/>
    <property type="match status" value="1"/>
</dbReference>
<keyword evidence="17" id="KW-0460">Magnesium</keyword>
<dbReference type="EC" id="3.6.1.52" evidence="7"/>
<reference evidence="28 29" key="1">
    <citation type="submission" date="2020-04" db="EMBL/GenBank/DDBJ databases">
        <authorList>
            <person name="Laetsch R D."/>
            <person name="Stevens L."/>
            <person name="Kumar S."/>
            <person name="Blaxter L. M."/>
        </authorList>
    </citation>
    <scope>NUCLEOTIDE SEQUENCE [LARGE SCALE GENOMIC DNA]</scope>
</reference>
<evidence type="ECO:0000313" key="28">
    <source>
        <dbReference type="EMBL" id="CAB3408006.1"/>
    </source>
</evidence>
<comment type="cofactor">
    <cofactor evidence="1">
        <name>Mg(2+)</name>
        <dbReference type="ChEBI" id="CHEBI:18420"/>
    </cofactor>
</comment>
<evidence type="ECO:0000256" key="17">
    <source>
        <dbReference type="ARBA" id="ARBA00022842"/>
    </source>
</evidence>
<dbReference type="PROSITE" id="PS00893">
    <property type="entry name" value="NUDIX_BOX"/>
    <property type="match status" value="1"/>
</dbReference>
<sequence>MDIEDISGIGAVNRKKSEFSEIKIRTRKLKDETEPANVDSFVPGTQQKVWVRTWGCSHNTSDSEYMSGLLQKAGYKIVKDEKDADLWVLNSCTVKTPSEQQANNLVVQGQETKKKIVMAGCVSQAAPSEPWLQDVSIVGVKQIDRIVEVVEETLKGNKVRLLTRNRPDAPLDLPKMRKNELIEVLSISTGCLNNCTYCKTKMARGDLVSYPLNQLVEQARKSYLDEGVKEVWLTSEDLGAWGRDINHVLPDLLDELVKVIPDGCMMRLGMTNPPYILDHLEEIARILNHPRVYSFLHIPVQSASDAVLNDMKREYSRRHFEKIADYMIENVPNIYIATDMILAFPTENEDDFEESMDLVRKYKFPSLFINQYYPRSGTPAARMRKIDTVEARRRTALMSELFRSYTRYPESRIGEIHDVLVTEIAADKVSGVGHNKSYEQILVPLDDCKMGEWIRVEITGVTKFTQLNSKNLLLIYLYKITIARKLPTISADTRQSSGAEEPRMISRWKSGDSKVRLRDCDGFRIRAAAVVVKGTGKEALVLLVSGGKDGDKWVIPGGGVEKDECAEEAAHRELLEEAGVRAKTVKLLGTFQDDVRKHRTKVYLMTVAEELQTWEENDFGRQRIWMSLDEGAEKVKQSHRPMIEAILSR</sequence>
<dbReference type="SFLD" id="SFLDG01082">
    <property type="entry name" value="B12-binding_domain_containing"/>
    <property type="match status" value="1"/>
</dbReference>
<dbReference type="SUPFAM" id="SSF102114">
    <property type="entry name" value="Radical SAM enzymes"/>
    <property type="match status" value="1"/>
</dbReference>
<dbReference type="InterPro" id="IPR023404">
    <property type="entry name" value="rSAM_horseshoe"/>
</dbReference>
<feature type="domain" description="MTTase N-terminal" evidence="25">
    <location>
        <begin position="47"/>
        <end position="155"/>
    </location>
</feature>
<dbReference type="InterPro" id="IPR000086">
    <property type="entry name" value="NUDIX_hydrolase_dom"/>
</dbReference>
<comment type="catalytic activity">
    <reaction evidence="21">
        <text>diphospho-myo-inositol polyphosphate + H2O = myo-inositol polyphosphate + phosphate.</text>
        <dbReference type="EC" id="3.6.1.52"/>
    </reaction>
</comment>
<evidence type="ECO:0000259" key="25">
    <source>
        <dbReference type="PROSITE" id="PS51449"/>
    </source>
</evidence>
<protein>
    <recommendedName>
        <fullName evidence="9">Threonylcarbamoyladenosine tRNA methylthiotransferase</fullName>
        <ecNumber evidence="8">2.8.4.5</ecNumber>
        <ecNumber evidence="7">3.6.1.52</ecNumber>
    </recommendedName>
    <alternativeName>
        <fullName evidence="23">CDKAL1-like protein</fullName>
    </alternativeName>
    <alternativeName>
        <fullName evidence="20">tRNA-t(6)A37 methylthiotransferase</fullName>
    </alternativeName>
</protein>
<evidence type="ECO:0000256" key="7">
    <source>
        <dbReference type="ARBA" id="ARBA00012527"/>
    </source>
</evidence>
<dbReference type="AlphaFoldDB" id="A0A8S1F832"/>
<dbReference type="InterPro" id="IPR020476">
    <property type="entry name" value="Nudix_hydrolase"/>
</dbReference>
<keyword evidence="12" id="KW-0808">Transferase</keyword>
<dbReference type="Gene3D" id="3.90.79.10">
    <property type="entry name" value="Nucleoside Triphosphate Pyrophosphohydrolase"/>
    <property type="match status" value="1"/>
</dbReference>
<dbReference type="InterPro" id="IPR005839">
    <property type="entry name" value="Methylthiotransferase"/>
</dbReference>
<proteinExistence type="inferred from homology"/>
<comment type="function">
    <text evidence="3">Catalyzes the methylthiolation of N6-threonylcarbamoyladenosine (t(6)A), leading to the formation of 2-methylthio-N6-threonylcarbamoyladenosine (ms(2)t(6)A) at position 37 in tRNAs that read codons beginning with adenine.</text>
</comment>
<evidence type="ECO:0000256" key="1">
    <source>
        <dbReference type="ARBA" id="ARBA00001946"/>
    </source>
</evidence>
<dbReference type="FunFam" id="3.40.50.12160:FF:000009">
    <property type="entry name" value="threonylcarbamoyladenosine tRNA methylthiotransferase"/>
    <property type="match status" value="1"/>
</dbReference>
<dbReference type="FunFam" id="3.90.79.10:FF:000002">
    <property type="entry name" value="diphosphoinositol polyphosphate phosphohydrolase 1"/>
    <property type="match status" value="1"/>
</dbReference>
<dbReference type="Pfam" id="PF04055">
    <property type="entry name" value="Radical_SAM"/>
    <property type="match status" value="1"/>
</dbReference>
<evidence type="ECO:0000256" key="13">
    <source>
        <dbReference type="ARBA" id="ARBA00022691"/>
    </source>
</evidence>
<evidence type="ECO:0000256" key="8">
    <source>
        <dbReference type="ARBA" id="ARBA00013273"/>
    </source>
</evidence>